<dbReference type="SUPFAM" id="SSF53448">
    <property type="entry name" value="Nucleotide-diphospho-sugar transferases"/>
    <property type="match status" value="1"/>
</dbReference>
<dbReference type="Proteomes" id="UP001612915">
    <property type="component" value="Unassembled WGS sequence"/>
</dbReference>
<sequence>MTEFDAVVLAGGTGRRLGGVDKAALRLGGRTLLDGVLLAAAAAARTVVVGPERPTVRPVVWTREAPVGGGPLAGLAVGARRTSAPVVLVLATDLARIGVDDVARLVAALTPGADAAVFVDDAGRVQPLAGAYRRAPLMAALDALEPVAGRAVRELLVGMSVRGVPDGGASLDVDTVEDLDRERGR</sequence>
<feature type="domain" description="MobA-like NTP transferase" evidence="8">
    <location>
        <begin position="6"/>
        <end position="143"/>
    </location>
</feature>
<keyword evidence="9" id="KW-0548">Nucleotidyltransferase</keyword>
<keyword evidence="10" id="KW-1185">Reference proteome</keyword>
<reference evidence="9 10" key="1">
    <citation type="submission" date="2024-10" db="EMBL/GenBank/DDBJ databases">
        <title>The Natural Products Discovery Center: Release of the First 8490 Sequenced Strains for Exploring Actinobacteria Biosynthetic Diversity.</title>
        <authorList>
            <person name="Kalkreuter E."/>
            <person name="Kautsar S.A."/>
            <person name="Yang D."/>
            <person name="Bader C.D."/>
            <person name="Teijaro C.N."/>
            <person name="Fluegel L."/>
            <person name="Davis C.M."/>
            <person name="Simpson J.R."/>
            <person name="Lauterbach L."/>
            <person name="Steele A.D."/>
            <person name="Gui C."/>
            <person name="Meng S."/>
            <person name="Li G."/>
            <person name="Viehrig K."/>
            <person name="Ye F."/>
            <person name="Su P."/>
            <person name="Kiefer A.F."/>
            <person name="Nichols A."/>
            <person name="Cepeda A.J."/>
            <person name="Yan W."/>
            <person name="Fan B."/>
            <person name="Jiang Y."/>
            <person name="Adhikari A."/>
            <person name="Zheng C.-J."/>
            <person name="Schuster L."/>
            <person name="Cowan T.M."/>
            <person name="Smanski M.J."/>
            <person name="Chevrette M.G."/>
            <person name="De Carvalho L.P.S."/>
            <person name="Shen B."/>
        </authorList>
    </citation>
    <scope>NUCLEOTIDE SEQUENCE [LARGE SCALE GENOMIC DNA]</scope>
    <source>
        <strain evidence="9 10">NPDC049639</strain>
    </source>
</reference>
<name>A0ABW8ASD6_9ACTN</name>
<dbReference type="Pfam" id="PF12804">
    <property type="entry name" value="NTP_transf_3"/>
    <property type="match status" value="1"/>
</dbReference>
<evidence type="ECO:0000256" key="7">
    <source>
        <dbReference type="ARBA" id="ARBA00023150"/>
    </source>
</evidence>
<evidence type="ECO:0000256" key="6">
    <source>
        <dbReference type="ARBA" id="ARBA00023134"/>
    </source>
</evidence>
<proteinExistence type="predicted"/>
<gene>
    <name evidence="9" type="ORF">ACIB24_19670</name>
</gene>
<evidence type="ECO:0000256" key="1">
    <source>
        <dbReference type="ARBA" id="ARBA00022490"/>
    </source>
</evidence>
<dbReference type="InterPro" id="IPR025877">
    <property type="entry name" value="MobA-like_NTP_Trfase"/>
</dbReference>
<evidence type="ECO:0000256" key="2">
    <source>
        <dbReference type="ARBA" id="ARBA00022679"/>
    </source>
</evidence>
<dbReference type="EMBL" id="JBITLV010000007">
    <property type="protein sequence ID" value="MFI7589291.1"/>
    <property type="molecule type" value="Genomic_DNA"/>
</dbReference>
<dbReference type="InterPro" id="IPR013482">
    <property type="entry name" value="Molybde_CF_guanTrfase"/>
</dbReference>
<dbReference type="RefSeq" id="WP_398283852.1">
    <property type="nucleotide sequence ID" value="NZ_JBITLV010000007.1"/>
</dbReference>
<keyword evidence="4" id="KW-0547">Nucleotide-binding</keyword>
<dbReference type="PANTHER" id="PTHR19136:SF81">
    <property type="entry name" value="MOLYBDENUM COFACTOR GUANYLYLTRANSFERASE"/>
    <property type="match status" value="1"/>
</dbReference>
<evidence type="ECO:0000313" key="9">
    <source>
        <dbReference type="EMBL" id="MFI7589291.1"/>
    </source>
</evidence>
<keyword evidence="5" id="KW-0460">Magnesium</keyword>
<evidence type="ECO:0000256" key="3">
    <source>
        <dbReference type="ARBA" id="ARBA00022723"/>
    </source>
</evidence>
<evidence type="ECO:0000256" key="5">
    <source>
        <dbReference type="ARBA" id="ARBA00022842"/>
    </source>
</evidence>
<keyword evidence="7" id="KW-0501">Molybdenum cofactor biosynthesis</keyword>
<evidence type="ECO:0000259" key="8">
    <source>
        <dbReference type="Pfam" id="PF12804"/>
    </source>
</evidence>
<keyword evidence="1" id="KW-0963">Cytoplasm</keyword>
<dbReference type="GO" id="GO:0016779">
    <property type="term" value="F:nucleotidyltransferase activity"/>
    <property type="evidence" value="ECO:0007669"/>
    <property type="project" value="UniProtKB-KW"/>
</dbReference>
<keyword evidence="6" id="KW-0342">GTP-binding</keyword>
<dbReference type="Gene3D" id="3.90.550.10">
    <property type="entry name" value="Spore Coat Polysaccharide Biosynthesis Protein SpsA, Chain A"/>
    <property type="match status" value="1"/>
</dbReference>
<keyword evidence="3" id="KW-0479">Metal-binding</keyword>
<keyword evidence="2" id="KW-0808">Transferase</keyword>
<evidence type="ECO:0000313" key="10">
    <source>
        <dbReference type="Proteomes" id="UP001612915"/>
    </source>
</evidence>
<comment type="caution">
    <text evidence="9">The sequence shown here is derived from an EMBL/GenBank/DDBJ whole genome shotgun (WGS) entry which is preliminary data.</text>
</comment>
<protein>
    <submittedName>
        <fullName evidence="9">Molybdenum cofactor guanylyltransferase</fullName>
    </submittedName>
</protein>
<dbReference type="PANTHER" id="PTHR19136">
    <property type="entry name" value="MOLYBDENUM COFACTOR GUANYLYLTRANSFERASE"/>
    <property type="match status" value="1"/>
</dbReference>
<dbReference type="CDD" id="cd02503">
    <property type="entry name" value="MobA"/>
    <property type="match status" value="1"/>
</dbReference>
<dbReference type="InterPro" id="IPR029044">
    <property type="entry name" value="Nucleotide-diphossugar_trans"/>
</dbReference>
<organism evidence="9 10">
    <name type="scientific">Spongisporangium articulatum</name>
    <dbReference type="NCBI Taxonomy" id="3362603"/>
    <lineage>
        <taxon>Bacteria</taxon>
        <taxon>Bacillati</taxon>
        <taxon>Actinomycetota</taxon>
        <taxon>Actinomycetes</taxon>
        <taxon>Kineosporiales</taxon>
        <taxon>Kineosporiaceae</taxon>
        <taxon>Spongisporangium</taxon>
    </lineage>
</organism>
<accession>A0ABW8ASD6</accession>
<evidence type="ECO:0000256" key="4">
    <source>
        <dbReference type="ARBA" id="ARBA00022741"/>
    </source>
</evidence>